<evidence type="ECO:0000313" key="2">
    <source>
        <dbReference type="EMBL" id="EKB49497.1"/>
    </source>
</evidence>
<evidence type="ECO:0000313" key="3">
    <source>
        <dbReference type="Proteomes" id="UP000004478"/>
    </source>
</evidence>
<dbReference type="Pfam" id="PF01026">
    <property type="entry name" value="TatD_DNase"/>
    <property type="match status" value="1"/>
</dbReference>
<proteinExistence type="predicted"/>
<keyword evidence="3" id="KW-1185">Reference proteome</keyword>
<organism evidence="2 3">
    <name type="scientific">Cecembia lonarensis (strain CCUG 58316 / KCTC 22772 / LW9)</name>
    <dbReference type="NCBI Taxonomy" id="1225176"/>
    <lineage>
        <taxon>Bacteria</taxon>
        <taxon>Pseudomonadati</taxon>
        <taxon>Bacteroidota</taxon>
        <taxon>Cytophagia</taxon>
        <taxon>Cytophagales</taxon>
        <taxon>Cyclobacteriaceae</taxon>
        <taxon>Cecembia</taxon>
    </lineage>
</organism>
<sequence>MALLDIHTHTIGNPKGIFNGLALEKAKPQPFSLGLHPWYLKKDWKLEFFHLERHINHPSLYAIGECGFDLIKGPSTDLQLKVFIQQATLAKRFQLPVILHCVKGLHLLQQYLKTHTDPPFIIWHGFNQKVNIAQKLLIFPIFFSFGEALFKKGSNAEKWLRICPLDRIFFETDISDKNISSIYEQASLILDIPVKTLEKQVGKNWKQISKRGIK</sequence>
<protein>
    <submittedName>
        <fullName evidence="2">Putative deoxyribonuclease YjjV</fullName>
        <ecNumber evidence="2">3.1.21.-</ecNumber>
    </submittedName>
</protein>
<dbReference type="InterPro" id="IPR032466">
    <property type="entry name" value="Metal_Hydrolase"/>
</dbReference>
<feature type="binding site" evidence="1">
    <location>
        <position position="124"/>
    </location>
    <ligand>
        <name>a divalent metal cation</name>
        <dbReference type="ChEBI" id="CHEBI:60240"/>
        <label>2</label>
    </ligand>
</feature>
<gene>
    <name evidence="2" type="primary">yjjV_1</name>
    <name evidence="2" type="ORF">B879_01894</name>
</gene>
<keyword evidence="2" id="KW-0378">Hydrolase</keyword>
<keyword evidence="1" id="KW-0479">Metal-binding</keyword>
<dbReference type="Gene3D" id="3.20.20.140">
    <property type="entry name" value="Metal-dependent hydrolases"/>
    <property type="match status" value="1"/>
</dbReference>
<feature type="binding site" evidence="1">
    <location>
        <position position="173"/>
    </location>
    <ligand>
        <name>a divalent metal cation</name>
        <dbReference type="ChEBI" id="CHEBI:60240"/>
        <label>1</label>
    </ligand>
</feature>
<dbReference type="InterPro" id="IPR001130">
    <property type="entry name" value="TatD-like"/>
</dbReference>
<reference evidence="2 3" key="1">
    <citation type="journal article" date="2012" name="J. Bacteriol.">
        <title>Draft Genome Sequence of Cecembia lonarensis Strain LW9T, Isolated from Lonar Lake, a Haloalkaline Lake in India.</title>
        <authorList>
            <person name="Shivaji S."/>
            <person name="Ara S."/>
            <person name="Singh A."/>
            <person name="Pinnaka A.K."/>
        </authorList>
    </citation>
    <scope>NUCLEOTIDE SEQUENCE [LARGE SCALE GENOMIC DNA]</scope>
    <source>
        <strain evidence="2 3">LW9</strain>
    </source>
</reference>
<dbReference type="GO" id="GO:0016788">
    <property type="term" value="F:hydrolase activity, acting on ester bonds"/>
    <property type="evidence" value="ECO:0007669"/>
    <property type="project" value="InterPro"/>
</dbReference>
<dbReference type="SUPFAM" id="SSF51556">
    <property type="entry name" value="Metallo-dependent hydrolases"/>
    <property type="match status" value="1"/>
</dbReference>
<dbReference type="AlphaFoldDB" id="K1LB50"/>
<feature type="binding site" evidence="1">
    <location>
        <position position="65"/>
    </location>
    <ligand>
        <name>a divalent metal cation</name>
        <dbReference type="ChEBI" id="CHEBI:60240"/>
        <label>1</label>
    </ligand>
</feature>
<accession>K1LB50</accession>
<evidence type="ECO:0000256" key="1">
    <source>
        <dbReference type="PIRSR" id="PIRSR005902-1"/>
    </source>
</evidence>
<dbReference type="GO" id="GO:0046872">
    <property type="term" value="F:metal ion binding"/>
    <property type="evidence" value="ECO:0007669"/>
    <property type="project" value="UniProtKB-KW"/>
</dbReference>
<dbReference type="Proteomes" id="UP000004478">
    <property type="component" value="Unassembled WGS sequence"/>
</dbReference>
<dbReference type="EMBL" id="AMGM01000024">
    <property type="protein sequence ID" value="EKB49497.1"/>
    <property type="molecule type" value="Genomic_DNA"/>
</dbReference>
<name>K1LB50_CECL9</name>
<comment type="caution">
    <text evidence="2">The sequence shown here is derived from an EMBL/GenBank/DDBJ whole genome shotgun (WGS) entry which is preliminary data.</text>
</comment>
<dbReference type="OrthoDB" id="664222at2"/>
<dbReference type="RefSeq" id="WP_009184924.1">
    <property type="nucleotide sequence ID" value="NZ_AMGM01000024.1"/>
</dbReference>
<dbReference type="PIRSF" id="PIRSF005902">
    <property type="entry name" value="DNase_TatD"/>
    <property type="match status" value="1"/>
</dbReference>
<dbReference type="EC" id="3.1.21.-" evidence="2"/>
<dbReference type="PANTHER" id="PTHR47176:SF1">
    <property type="entry name" value="OS04G0577500 PROTEIN"/>
    <property type="match status" value="1"/>
</dbReference>
<dbReference type="PANTHER" id="PTHR47176">
    <property type="entry name" value="OSJNBA0020J04.13 PROTEIN"/>
    <property type="match status" value="1"/>
</dbReference>
<feature type="binding site" evidence="1">
    <location>
        <position position="100"/>
    </location>
    <ligand>
        <name>a divalent metal cation</name>
        <dbReference type="ChEBI" id="CHEBI:60240"/>
        <label>2</label>
    </ligand>
</feature>